<evidence type="ECO:0000313" key="1">
    <source>
        <dbReference type="EMBL" id="MFC3109465.1"/>
    </source>
</evidence>
<reference evidence="2" key="1">
    <citation type="journal article" date="2019" name="Int. J. Syst. Evol. Microbiol.">
        <title>The Global Catalogue of Microorganisms (GCM) 10K type strain sequencing project: providing services to taxonomists for standard genome sequencing and annotation.</title>
        <authorList>
            <consortium name="The Broad Institute Genomics Platform"/>
            <consortium name="The Broad Institute Genome Sequencing Center for Infectious Disease"/>
            <person name="Wu L."/>
            <person name="Ma J."/>
        </authorList>
    </citation>
    <scope>NUCLEOTIDE SEQUENCE [LARGE SCALE GENOMIC DNA]</scope>
    <source>
        <strain evidence="2">KCTC 42986</strain>
    </source>
</reference>
<dbReference type="RefSeq" id="WP_390329275.1">
    <property type="nucleotide sequence ID" value="NZ_JBHRTP010000052.1"/>
</dbReference>
<organism evidence="1 2">
    <name type="scientific">Undibacterium arcticum</name>
    <dbReference type="NCBI Taxonomy" id="1762892"/>
    <lineage>
        <taxon>Bacteria</taxon>
        <taxon>Pseudomonadati</taxon>
        <taxon>Pseudomonadota</taxon>
        <taxon>Betaproteobacteria</taxon>
        <taxon>Burkholderiales</taxon>
        <taxon>Oxalobacteraceae</taxon>
        <taxon>Undibacterium</taxon>
    </lineage>
</organism>
<name>A0ABV7F6A4_9BURK</name>
<accession>A0ABV7F6A4</accession>
<proteinExistence type="predicted"/>
<sequence length="61" mass="6760">MTGRFRCITDILFDTTVATPIAFGANDRWLGGKLALSLVRIPGRRTSTVTCVGYRISGNWR</sequence>
<gene>
    <name evidence="1" type="ORF">ACFOFO_16105</name>
</gene>
<comment type="caution">
    <text evidence="1">The sequence shown here is derived from an EMBL/GenBank/DDBJ whole genome shotgun (WGS) entry which is preliminary data.</text>
</comment>
<keyword evidence="2" id="KW-1185">Reference proteome</keyword>
<protein>
    <submittedName>
        <fullName evidence="1">Uncharacterized protein</fullName>
    </submittedName>
</protein>
<dbReference type="Proteomes" id="UP001595530">
    <property type="component" value="Unassembled WGS sequence"/>
</dbReference>
<evidence type="ECO:0000313" key="2">
    <source>
        <dbReference type="Proteomes" id="UP001595530"/>
    </source>
</evidence>
<dbReference type="EMBL" id="JBHRTP010000052">
    <property type="protein sequence ID" value="MFC3109465.1"/>
    <property type="molecule type" value="Genomic_DNA"/>
</dbReference>